<feature type="transmembrane region" description="Helical" evidence="9">
    <location>
        <begin position="6"/>
        <end position="23"/>
    </location>
</feature>
<dbReference type="PANTHER" id="PTHR42982:SF1">
    <property type="entry name" value="SEC-INDEPENDENT PROTEIN TRANSLOCASE PROTEIN TATA"/>
    <property type="match status" value="1"/>
</dbReference>
<dbReference type="Pfam" id="PF02416">
    <property type="entry name" value="TatA_B_E"/>
    <property type="match status" value="1"/>
</dbReference>
<keyword evidence="6 9" id="KW-1133">Transmembrane helix</keyword>
<dbReference type="PRINTS" id="PR01506">
    <property type="entry name" value="TATBPROTEIN"/>
</dbReference>
<dbReference type="GO" id="GO:0008320">
    <property type="term" value="F:protein transmembrane transporter activity"/>
    <property type="evidence" value="ECO:0007669"/>
    <property type="project" value="UniProtKB-UniRule"/>
</dbReference>
<dbReference type="EMBL" id="CP002049">
    <property type="protein sequence ID" value="ADI15051.1"/>
    <property type="molecule type" value="Genomic_DNA"/>
</dbReference>
<evidence type="ECO:0000256" key="7">
    <source>
        <dbReference type="ARBA" id="ARBA00023010"/>
    </source>
</evidence>
<keyword evidence="2 9" id="KW-0813">Transport</keyword>
<comment type="subunit">
    <text evidence="9">Forms a complex with TatC.</text>
</comment>
<dbReference type="OrthoDB" id="33372at2"/>
<keyword evidence="12" id="KW-1185">Reference proteome</keyword>
<evidence type="ECO:0000256" key="4">
    <source>
        <dbReference type="ARBA" id="ARBA00022692"/>
    </source>
</evidence>
<dbReference type="STRING" id="649638.Trad_1936"/>
<keyword evidence="5 9" id="KW-0653">Protein transport</keyword>
<feature type="region of interest" description="Disordered" evidence="10">
    <location>
        <begin position="51"/>
        <end position="121"/>
    </location>
</feature>
<dbReference type="HOGENOM" id="CLU_086034_4_3_0"/>
<dbReference type="PANTHER" id="PTHR42982">
    <property type="entry name" value="SEC-INDEPENDENT PROTEIN TRANSLOCASE PROTEIN TATA"/>
    <property type="match status" value="1"/>
</dbReference>
<keyword evidence="7 9" id="KW-0811">Translocation</keyword>
<dbReference type="HAMAP" id="MF_00236">
    <property type="entry name" value="TatA_E"/>
    <property type="match status" value="1"/>
</dbReference>
<dbReference type="GO" id="GO:0043953">
    <property type="term" value="P:protein transport by the Tat complex"/>
    <property type="evidence" value="ECO:0007669"/>
    <property type="project" value="UniProtKB-UniRule"/>
</dbReference>
<comment type="function">
    <text evidence="9">Part of the twin-arginine translocation (Tat) system that transports large folded proteins containing a characteristic twin-arginine motif in their signal peptide across membranes. TatA could form the protein-conducting channel of the Tat system.</text>
</comment>
<comment type="subcellular location">
    <subcellularLocation>
        <location evidence="1 9">Cell membrane</location>
        <topology evidence="1 9">Single-pass membrane protein</topology>
    </subcellularLocation>
</comment>
<reference evidence="12" key="1">
    <citation type="submission" date="2010-05" db="EMBL/GenBank/DDBJ databases">
        <title>The complete genome of Truepera radiovictris DSM 17093.</title>
        <authorList>
            <consortium name="US DOE Joint Genome Institute (JGI-PGF)"/>
            <person name="Lucas S."/>
            <person name="Copeland A."/>
            <person name="Lapidus A."/>
            <person name="Glavina del Rio T."/>
            <person name="Dalin E."/>
            <person name="Tice H."/>
            <person name="Bruce D."/>
            <person name="Goodwin L."/>
            <person name="Pitluck S."/>
            <person name="Kyrpides N."/>
            <person name="Mavromatis K."/>
            <person name="Ovchinnikova G."/>
            <person name="Munk A.C."/>
            <person name="Detter J.C."/>
            <person name="Han C."/>
            <person name="Tapia R."/>
            <person name="Land M."/>
            <person name="Hauser L."/>
            <person name="Markowitz V."/>
            <person name="Cheng J.-F."/>
            <person name="Hugenholtz P."/>
            <person name="Woyke T."/>
            <person name="Wu D."/>
            <person name="Tindall B."/>
            <person name="Pomrenke H.G."/>
            <person name="Brambilla E."/>
            <person name="Klenk H.-P."/>
            <person name="Eisen J.A."/>
        </authorList>
    </citation>
    <scope>NUCLEOTIDE SEQUENCE [LARGE SCALE GENOMIC DNA]</scope>
    <source>
        <strain evidence="12">DSM 17093 / CIP 108686 / LMG 22925 / RQ-24</strain>
    </source>
</reference>
<dbReference type="InterPro" id="IPR003369">
    <property type="entry name" value="TatA/B/E"/>
</dbReference>
<reference evidence="11 12" key="2">
    <citation type="journal article" date="2011" name="Stand. Genomic Sci.">
        <title>Complete genome sequence of Truepera radiovictrix type strain (RQ-24).</title>
        <authorList>
            <person name="Ivanova N."/>
            <person name="Rohde C."/>
            <person name="Munk C."/>
            <person name="Nolan M."/>
            <person name="Lucas S."/>
            <person name="Del Rio T.G."/>
            <person name="Tice H."/>
            <person name="Deshpande S."/>
            <person name="Cheng J.F."/>
            <person name="Tapia R."/>
            <person name="Han C."/>
            <person name="Goodwin L."/>
            <person name="Pitluck S."/>
            <person name="Liolios K."/>
            <person name="Mavromatis K."/>
            <person name="Mikhailova N."/>
            <person name="Pati A."/>
            <person name="Chen A."/>
            <person name="Palaniappan K."/>
            <person name="Land M."/>
            <person name="Hauser L."/>
            <person name="Chang Y.J."/>
            <person name="Jeffries C.D."/>
            <person name="Brambilla E."/>
            <person name="Rohde M."/>
            <person name="Goker M."/>
            <person name="Tindall B.J."/>
            <person name="Woyke T."/>
            <person name="Bristow J."/>
            <person name="Eisen J.A."/>
            <person name="Markowitz V."/>
            <person name="Hugenholtz P."/>
            <person name="Kyrpides N.C."/>
            <person name="Klenk H.P."/>
            <person name="Lapidus A."/>
        </authorList>
    </citation>
    <scope>NUCLEOTIDE SEQUENCE [LARGE SCALE GENOMIC DNA]</scope>
    <source>
        <strain evidence="12">DSM 17093 / CIP 108686 / LMG 22925 / RQ-24</strain>
    </source>
</reference>
<gene>
    <name evidence="9" type="primary">tatA</name>
    <name evidence="11" type="ordered locus">Trad_1936</name>
</gene>
<dbReference type="NCBIfam" id="TIGR01411">
    <property type="entry name" value="tatAE"/>
    <property type="match status" value="1"/>
</dbReference>
<feature type="compositionally biased region" description="Basic and acidic residues" evidence="10">
    <location>
        <begin position="109"/>
        <end position="121"/>
    </location>
</feature>
<dbReference type="KEGG" id="tra:Trad_1936"/>
<keyword evidence="8 9" id="KW-0472">Membrane</keyword>
<evidence type="ECO:0000256" key="6">
    <source>
        <dbReference type="ARBA" id="ARBA00022989"/>
    </source>
</evidence>
<dbReference type="GO" id="GO:0033281">
    <property type="term" value="C:TAT protein transport complex"/>
    <property type="evidence" value="ECO:0007669"/>
    <property type="project" value="UniProtKB-UniRule"/>
</dbReference>
<comment type="similarity">
    <text evidence="9">Belongs to the TatA/E family.</text>
</comment>
<evidence type="ECO:0000256" key="8">
    <source>
        <dbReference type="ARBA" id="ARBA00023136"/>
    </source>
</evidence>
<evidence type="ECO:0000256" key="1">
    <source>
        <dbReference type="ARBA" id="ARBA00004162"/>
    </source>
</evidence>
<keyword evidence="4 9" id="KW-0812">Transmembrane</keyword>
<dbReference type="eggNOG" id="COG1826">
    <property type="taxonomic scope" value="Bacteria"/>
</dbReference>
<dbReference type="InterPro" id="IPR006312">
    <property type="entry name" value="TatA/E"/>
</dbReference>
<dbReference type="Gene3D" id="1.20.5.3310">
    <property type="match status" value="1"/>
</dbReference>
<sequence>MRFGPLGVWEILIILLVILLVFGPRRLPEMARGLGQSVREFRKGIRDIKDDIAKEEERPNAVTVAPSTAQQSSPPPSAHAPSTHVGPESATQVHEVRTEPAAVQSAQTRADDADAPRPKST</sequence>
<organism evidence="11 12">
    <name type="scientific">Truepera radiovictrix (strain DSM 17093 / CIP 108686 / LMG 22925 / RQ-24)</name>
    <dbReference type="NCBI Taxonomy" id="649638"/>
    <lineage>
        <taxon>Bacteria</taxon>
        <taxon>Thermotogati</taxon>
        <taxon>Deinococcota</taxon>
        <taxon>Deinococci</taxon>
        <taxon>Trueperales</taxon>
        <taxon>Trueperaceae</taxon>
        <taxon>Truepera</taxon>
    </lineage>
</organism>
<evidence type="ECO:0000313" key="12">
    <source>
        <dbReference type="Proteomes" id="UP000000379"/>
    </source>
</evidence>
<name>D7CQR7_TRURR</name>
<protein>
    <recommendedName>
        <fullName evidence="9">Sec-independent protein translocase protein TatA</fullName>
    </recommendedName>
</protein>
<dbReference type="Proteomes" id="UP000000379">
    <property type="component" value="Chromosome"/>
</dbReference>
<dbReference type="AlphaFoldDB" id="D7CQR7"/>
<keyword evidence="3 9" id="KW-1003">Cell membrane</keyword>
<evidence type="ECO:0000256" key="10">
    <source>
        <dbReference type="SAM" id="MobiDB-lite"/>
    </source>
</evidence>
<proteinExistence type="inferred from homology"/>
<evidence type="ECO:0000256" key="2">
    <source>
        <dbReference type="ARBA" id="ARBA00022448"/>
    </source>
</evidence>
<evidence type="ECO:0000256" key="9">
    <source>
        <dbReference type="HAMAP-Rule" id="MF_00236"/>
    </source>
</evidence>
<evidence type="ECO:0000313" key="11">
    <source>
        <dbReference type="EMBL" id="ADI15051.1"/>
    </source>
</evidence>
<evidence type="ECO:0000256" key="5">
    <source>
        <dbReference type="ARBA" id="ARBA00022927"/>
    </source>
</evidence>
<evidence type="ECO:0000256" key="3">
    <source>
        <dbReference type="ARBA" id="ARBA00022475"/>
    </source>
</evidence>
<accession>D7CQR7</accession>